<evidence type="ECO:0000313" key="2">
    <source>
        <dbReference type="Proteomes" id="UP000031890"/>
    </source>
</evidence>
<dbReference type="OrthoDB" id="9779797at2"/>
<dbReference type="Proteomes" id="UP000031890">
    <property type="component" value="Chromosome"/>
</dbReference>
<reference evidence="1 2" key="1">
    <citation type="journal article" date="2015" name="Genome Announc.">
        <title>Complete Genome Sequence and Annotation of Corynebacterium singulare DSM 44357, Isolated from a Human Semen Specimen.</title>
        <authorList>
            <person name="Merten M."/>
            <person name="Brinkrolf K."/>
            <person name="Albersmeier A."/>
            <person name="Kutter Y."/>
            <person name="Ruckert C."/>
            <person name="Tauch A."/>
        </authorList>
    </citation>
    <scope>NUCLEOTIDE SEQUENCE [LARGE SCALE GENOMIC DNA]</scope>
    <source>
        <strain evidence="1">IBS B52218</strain>
    </source>
</reference>
<dbReference type="HOGENOM" id="CLU_042917_0_0_11"/>
<organism evidence="1 2">
    <name type="scientific">Corynebacterium singulare</name>
    <dbReference type="NCBI Taxonomy" id="161899"/>
    <lineage>
        <taxon>Bacteria</taxon>
        <taxon>Bacillati</taxon>
        <taxon>Actinomycetota</taxon>
        <taxon>Actinomycetes</taxon>
        <taxon>Mycobacteriales</taxon>
        <taxon>Corynebacteriaceae</taxon>
        <taxon>Corynebacterium</taxon>
    </lineage>
</organism>
<dbReference type="Pfam" id="PF11199">
    <property type="entry name" value="DUF2891"/>
    <property type="match status" value="1"/>
</dbReference>
<evidence type="ECO:0000313" key="1">
    <source>
        <dbReference type="EMBL" id="AJI78205.1"/>
    </source>
</evidence>
<gene>
    <name evidence="1" type="ORF">CSING_03275</name>
</gene>
<sequence length="324" mass="36345">MTSLETLATAWAKGIVDVLEREFPAAMHHTSASADDCHVRPRKLHPSFYGCFDWHSSVHMQYSGVLLLDQLPHSPSRTRLEELLDARLSPAALAVEHEYITKNPGYEMPYGRAWLLQLAAVRPTEPLLALAELTATQCQQWLESLNHPVRHGVHSNTAFNLFLMLEASEKLELTALTESIRAAAVSLFGGDHNYPICWEPSGHDFLSNGLAEALLMSRVHPDFPDWFDTFLPDRAAALTFLSHIPEVLDPTDGRLAHLYGLALSRAWMLTELSPYFNTPVRERAECLAASAEPQLIDGDFMSTHWLVTYALRYQLAAARAFRTD</sequence>
<dbReference type="KEGG" id="csx:CSING_03275"/>
<dbReference type="EMBL" id="CP010827">
    <property type="protein sequence ID" value="AJI78205.1"/>
    <property type="molecule type" value="Genomic_DNA"/>
</dbReference>
<dbReference type="InterPro" id="IPR021365">
    <property type="entry name" value="DUF2891"/>
</dbReference>
<name>A0A0B6F188_9CORY</name>
<dbReference type="RefSeq" id="WP_042529636.1">
    <property type="nucleotide sequence ID" value="NZ_CP010827.1"/>
</dbReference>
<dbReference type="STRING" id="161899.CSING_03275"/>
<proteinExistence type="predicted"/>
<accession>A0A0B6F188</accession>
<protein>
    <recommendedName>
        <fullName evidence="3">DUF2891 family protein</fullName>
    </recommendedName>
</protein>
<dbReference type="AlphaFoldDB" id="A0A0B6F188"/>
<evidence type="ECO:0008006" key="3">
    <source>
        <dbReference type="Google" id="ProtNLM"/>
    </source>
</evidence>